<proteinExistence type="predicted"/>
<organism evidence="4">
    <name type="scientific">uncultured Desulfobacteraceae bacterium</name>
    <dbReference type="NCBI Taxonomy" id="218296"/>
    <lineage>
        <taxon>Bacteria</taxon>
        <taxon>Pseudomonadati</taxon>
        <taxon>Thermodesulfobacteriota</taxon>
        <taxon>Desulfobacteria</taxon>
        <taxon>Desulfobacterales</taxon>
        <taxon>Desulfobacteraceae</taxon>
        <taxon>environmental samples</taxon>
    </lineage>
</organism>
<dbReference type="GO" id="GO:0043190">
    <property type="term" value="C:ATP-binding cassette (ABC) transporter complex"/>
    <property type="evidence" value="ECO:0007669"/>
    <property type="project" value="InterPro"/>
</dbReference>
<dbReference type="Gene3D" id="3.10.105.10">
    <property type="entry name" value="Dipeptide-binding Protein, Domain 3"/>
    <property type="match status" value="1"/>
</dbReference>
<reference evidence="4" key="1">
    <citation type="submission" date="2019-01" db="EMBL/GenBank/DDBJ databases">
        <authorList>
            <consortium name="Genoscope - CEA"/>
            <person name="William W."/>
        </authorList>
    </citation>
    <scope>NUCLEOTIDE SEQUENCE</scope>
    <source>
        <strain evidence="4">CR-1</strain>
    </source>
</reference>
<dbReference type="Gene3D" id="3.40.190.10">
    <property type="entry name" value="Periplasmic binding protein-like II"/>
    <property type="match status" value="1"/>
</dbReference>
<dbReference type="InterPro" id="IPR000914">
    <property type="entry name" value="SBP_5_dom"/>
</dbReference>
<dbReference type="PIRSF" id="PIRSF002741">
    <property type="entry name" value="MppA"/>
    <property type="match status" value="1"/>
</dbReference>
<dbReference type="GO" id="GO:0030288">
    <property type="term" value="C:outer membrane-bounded periplasmic space"/>
    <property type="evidence" value="ECO:0007669"/>
    <property type="project" value="TreeGrafter"/>
</dbReference>
<feature type="domain" description="Solute-binding protein family 5" evidence="3">
    <location>
        <begin position="95"/>
        <end position="472"/>
    </location>
</feature>
<dbReference type="Pfam" id="PF00496">
    <property type="entry name" value="SBP_bac_5"/>
    <property type="match status" value="1"/>
</dbReference>
<dbReference type="EMBL" id="CAACVI010000049">
    <property type="protein sequence ID" value="VEN75142.1"/>
    <property type="molecule type" value="Genomic_DNA"/>
</dbReference>
<evidence type="ECO:0000256" key="2">
    <source>
        <dbReference type="SAM" id="SignalP"/>
    </source>
</evidence>
<gene>
    <name evidence="4" type="ORF">EPICR_60130</name>
</gene>
<evidence type="ECO:0000313" key="4">
    <source>
        <dbReference type="EMBL" id="VEN75142.1"/>
    </source>
</evidence>
<name>A0A484HIY4_9BACT</name>
<dbReference type="InterPro" id="IPR030678">
    <property type="entry name" value="Peptide/Ni-bd"/>
</dbReference>
<evidence type="ECO:0000256" key="1">
    <source>
        <dbReference type="ARBA" id="ARBA00022729"/>
    </source>
</evidence>
<evidence type="ECO:0000259" key="3">
    <source>
        <dbReference type="Pfam" id="PF00496"/>
    </source>
</evidence>
<dbReference type="PANTHER" id="PTHR30290">
    <property type="entry name" value="PERIPLASMIC BINDING COMPONENT OF ABC TRANSPORTER"/>
    <property type="match status" value="1"/>
</dbReference>
<dbReference type="InterPro" id="IPR039424">
    <property type="entry name" value="SBP_5"/>
</dbReference>
<dbReference type="AlphaFoldDB" id="A0A484HIY4"/>
<dbReference type="CDD" id="cd08497">
    <property type="entry name" value="MbnE-like"/>
    <property type="match status" value="1"/>
</dbReference>
<feature type="chain" id="PRO_5019820400" description="Solute-binding protein family 5 domain-containing protein" evidence="2">
    <location>
        <begin position="28"/>
        <end position="592"/>
    </location>
</feature>
<dbReference type="GO" id="GO:1904680">
    <property type="term" value="F:peptide transmembrane transporter activity"/>
    <property type="evidence" value="ECO:0007669"/>
    <property type="project" value="TreeGrafter"/>
</dbReference>
<dbReference type="PANTHER" id="PTHR30290:SF64">
    <property type="entry name" value="ABC TRANSPORTER PERIPLASMIC BINDING PROTEIN"/>
    <property type="match status" value="1"/>
</dbReference>
<accession>A0A484HIY4</accession>
<sequence>MRGRWKIKGAWAAICLAVLMAASPARSERMFPPEGWKDAPDPVASPFAVPGGEIAIFAGPYPKSLNYYLDTNVFSAEIFGAMYETLLSMNSRTLEYEPSLAERWSISDDQKTFTFYIDPKAKWSDGRPVTAFDVKWTWEAVTNPAHLTGPHKIDLERFHSPEILDSRTIRFTATDVHWKNLSAVGNFYIMPRHMFKDKDFNKINFEFPTVSGRYRLAKIDEGRFLNMERRGDWWNAGALRFKGIGNFKTLKFRFYAERENAFDAFKKGLIDLFPVYTSRIWIQDVKGEKFEKNWIVKQSVHNHNPVGFQGFAMNMRRPPFDDVRVRKAMAHLLNRRKMNATLMYDQYFLHRSYFEDLWSKKRPCPNPVMEFDRAKADALLKEAGWRASPKTGILEKNGVPFSFRFLTRSAFVDKFLAIYAEDLKNSGIDLVIDKKDWAAWARDMDEFNYQMTWAAWSSGIFKDPEGMWLSGEADRKGGNNITGFKSPKVDALIDAQKGVFHIEKRNDINRRIDQEIYRAHPYVLLWNIRHTRLLHWNKFGTPETVLSKYGDERSAYWLWWMDEDSRADLNDAIENKAFLPDRPSAVFFDDVF</sequence>
<dbReference type="GO" id="GO:0015833">
    <property type="term" value="P:peptide transport"/>
    <property type="evidence" value="ECO:0007669"/>
    <property type="project" value="TreeGrafter"/>
</dbReference>
<feature type="signal peptide" evidence="2">
    <location>
        <begin position="1"/>
        <end position="27"/>
    </location>
</feature>
<protein>
    <recommendedName>
        <fullName evidence="3">Solute-binding protein family 5 domain-containing protein</fullName>
    </recommendedName>
</protein>
<dbReference type="GO" id="GO:0042884">
    <property type="term" value="P:microcin transport"/>
    <property type="evidence" value="ECO:0007669"/>
    <property type="project" value="TreeGrafter"/>
</dbReference>
<dbReference type="SUPFAM" id="SSF53850">
    <property type="entry name" value="Periplasmic binding protein-like II"/>
    <property type="match status" value="1"/>
</dbReference>
<keyword evidence="1 2" id="KW-0732">Signal</keyword>